<evidence type="ECO:0000256" key="6">
    <source>
        <dbReference type="PIRNR" id="PIRNR016262"/>
    </source>
</evidence>
<feature type="binding site" evidence="5 8">
    <location>
        <begin position="74"/>
        <end position="81"/>
    </location>
    <ligand>
        <name>substrate</name>
    </ligand>
</feature>
<feature type="site" description="Lowers pKa of active site Cys" evidence="5 9">
    <location>
        <position position="138"/>
    </location>
</feature>
<dbReference type="PROSITE" id="PS51733">
    <property type="entry name" value="BPL_LPL_CATALYTIC"/>
    <property type="match status" value="1"/>
</dbReference>
<feature type="binding site" evidence="5 8">
    <location>
        <begin position="160"/>
        <end position="162"/>
    </location>
    <ligand>
        <name>substrate</name>
    </ligand>
</feature>
<feature type="domain" description="BPL/LPL catalytic" evidence="10">
    <location>
        <begin position="29"/>
        <end position="217"/>
    </location>
</feature>
<comment type="pathway">
    <text evidence="1 5 6">Protein modification; protein lipoylation via endogenous pathway; protein N(6)-(lipoyl)lysine from octanoyl-[acyl-carrier-protein]: step 1/2.</text>
</comment>
<dbReference type="EC" id="2.3.1.181" evidence="5 6"/>
<dbReference type="EMBL" id="SLXV01000001">
    <property type="protein sequence ID" value="TCP70705.1"/>
    <property type="molecule type" value="Genomic_DNA"/>
</dbReference>
<evidence type="ECO:0000256" key="5">
    <source>
        <dbReference type="HAMAP-Rule" id="MF_00013"/>
    </source>
</evidence>
<name>A0A4R2S014_9BACL</name>
<evidence type="ECO:0000256" key="2">
    <source>
        <dbReference type="ARBA" id="ARBA00022679"/>
    </source>
</evidence>
<dbReference type="PANTHER" id="PTHR10993">
    <property type="entry name" value="OCTANOYLTRANSFERASE"/>
    <property type="match status" value="1"/>
</dbReference>
<dbReference type="PROSITE" id="PS01313">
    <property type="entry name" value="LIPB"/>
    <property type="match status" value="1"/>
</dbReference>
<dbReference type="InterPro" id="IPR045864">
    <property type="entry name" value="aa-tRNA-synth_II/BPL/LPL"/>
</dbReference>
<dbReference type="AlphaFoldDB" id="A0A4R2S014"/>
<proteinExistence type="inferred from homology"/>
<evidence type="ECO:0000256" key="9">
    <source>
        <dbReference type="PIRSR" id="PIRSR016262-3"/>
    </source>
</evidence>
<evidence type="ECO:0000256" key="7">
    <source>
        <dbReference type="PIRSR" id="PIRSR016262-1"/>
    </source>
</evidence>
<dbReference type="PANTHER" id="PTHR10993:SF7">
    <property type="entry name" value="LIPOYLTRANSFERASE 2, MITOCHONDRIAL-RELATED"/>
    <property type="match status" value="1"/>
</dbReference>
<organism evidence="11 12">
    <name type="scientific">Baia soyae</name>
    <dbReference type="NCBI Taxonomy" id="1544746"/>
    <lineage>
        <taxon>Bacteria</taxon>
        <taxon>Bacillati</taxon>
        <taxon>Bacillota</taxon>
        <taxon>Bacilli</taxon>
        <taxon>Bacillales</taxon>
        <taxon>Thermoactinomycetaceae</taxon>
        <taxon>Baia</taxon>
    </lineage>
</organism>
<dbReference type="CDD" id="cd16444">
    <property type="entry name" value="LipB"/>
    <property type="match status" value="1"/>
</dbReference>
<dbReference type="GO" id="GO:0033819">
    <property type="term" value="F:lipoyl(octanoyl) transferase activity"/>
    <property type="evidence" value="ECO:0007669"/>
    <property type="project" value="UniProtKB-EC"/>
</dbReference>
<dbReference type="OrthoDB" id="9787061at2"/>
<dbReference type="UniPathway" id="UPA00538">
    <property type="reaction ID" value="UER00592"/>
</dbReference>
<comment type="function">
    <text evidence="4 5 6">Catalyzes the transfer of endogenously produced octanoic acid from octanoyl-acyl-carrier-protein onto the lipoyl domains of lipoate-dependent enzymes. Lipoyl-ACP can also act as a substrate although octanoyl-ACP is likely to be the physiological substrate.</text>
</comment>
<gene>
    <name evidence="5" type="primary">lipB</name>
    <name evidence="11" type="ORF">EDD57_101148</name>
</gene>
<sequence>MFEVQRLGLVPYQEAWDLQKKLVHEIDHEGLPSQLLLLEHPHTLTLGRGSHTENLLFSKEQYAEMGMDLVEIDRGGDVTYHGPGQLVGYPIFDLATQGNDAHAYLRQLEEVLIIALRRFGLQPGRKEPYTGVWVGEEKVAAIGVKFNRARTRKGYITSHGFALNVNSDLQFFETIIPCGIQEYSVTSLEKLLGKEIDFSLVMDYVIEAVEEVFGWKAKDERRLSSYVVEDEEDVLSWIRREYQ</sequence>
<evidence type="ECO:0000313" key="11">
    <source>
        <dbReference type="EMBL" id="TCP70705.1"/>
    </source>
</evidence>
<dbReference type="RefSeq" id="WP_131847335.1">
    <property type="nucleotide sequence ID" value="NZ_SLXV01000001.1"/>
</dbReference>
<evidence type="ECO:0000256" key="8">
    <source>
        <dbReference type="PIRSR" id="PIRSR016262-2"/>
    </source>
</evidence>
<comment type="catalytic activity">
    <reaction evidence="5 6">
        <text>octanoyl-[ACP] + L-lysyl-[protein] = N(6)-octanoyl-L-lysyl-[protein] + holo-[ACP] + H(+)</text>
        <dbReference type="Rhea" id="RHEA:17665"/>
        <dbReference type="Rhea" id="RHEA-COMP:9636"/>
        <dbReference type="Rhea" id="RHEA-COMP:9685"/>
        <dbReference type="Rhea" id="RHEA-COMP:9752"/>
        <dbReference type="Rhea" id="RHEA-COMP:9928"/>
        <dbReference type="ChEBI" id="CHEBI:15378"/>
        <dbReference type="ChEBI" id="CHEBI:29969"/>
        <dbReference type="ChEBI" id="CHEBI:64479"/>
        <dbReference type="ChEBI" id="CHEBI:78463"/>
        <dbReference type="ChEBI" id="CHEBI:78809"/>
        <dbReference type="EC" id="2.3.1.181"/>
    </reaction>
</comment>
<evidence type="ECO:0000256" key="1">
    <source>
        <dbReference type="ARBA" id="ARBA00004821"/>
    </source>
</evidence>
<evidence type="ECO:0000313" key="12">
    <source>
        <dbReference type="Proteomes" id="UP000294746"/>
    </source>
</evidence>
<dbReference type="PIRSF" id="PIRSF016262">
    <property type="entry name" value="LPLase"/>
    <property type="match status" value="1"/>
</dbReference>
<comment type="caution">
    <text evidence="11">The sequence shown here is derived from an EMBL/GenBank/DDBJ whole genome shotgun (WGS) entry which is preliminary data.</text>
</comment>
<comment type="subcellular location">
    <subcellularLocation>
        <location evidence="5">Cytoplasm</location>
    </subcellularLocation>
</comment>
<dbReference type="InterPro" id="IPR000544">
    <property type="entry name" value="Octanoyltransferase"/>
</dbReference>
<dbReference type="NCBIfam" id="TIGR00214">
    <property type="entry name" value="lipB"/>
    <property type="match status" value="1"/>
</dbReference>
<evidence type="ECO:0000256" key="4">
    <source>
        <dbReference type="ARBA" id="ARBA00024732"/>
    </source>
</evidence>
<dbReference type="Pfam" id="PF21948">
    <property type="entry name" value="LplA-B_cat"/>
    <property type="match status" value="1"/>
</dbReference>
<comment type="miscellaneous">
    <text evidence="5">In the reaction, the free carboxyl group of octanoic acid is attached via an amide linkage to the epsilon-amino group of a specific lysine residue of lipoyl domains of lipoate-dependent enzymes.</text>
</comment>
<dbReference type="SUPFAM" id="SSF55681">
    <property type="entry name" value="Class II aaRS and biotin synthetases"/>
    <property type="match status" value="1"/>
</dbReference>
<accession>A0A4R2S014</accession>
<dbReference type="GO" id="GO:0009249">
    <property type="term" value="P:protein lipoylation"/>
    <property type="evidence" value="ECO:0007669"/>
    <property type="project" value="InterPro"/>
</dbReference>
<protein>
    <recommendedName>
        <fullName evidence="5 6">Octanoyltransferase</fullName>
        <ecNumber evidence="5 6">2.3.1.181</ecNumber>
    </recommendedName>
    <alternativeName>
        <fullName evidence="5">Lipoate-protein ligase B</fullName>
    </alternativeName>
    <alternativeName>
        <fullName evidence="5">Lipoyl/octanoyl transferase</fullName>
    </alternativeName>
    <alternativeName>
        <fullName evidence="5">Octanoyl-[acyl-carrier-protein]-protein N-octanoyltransferase</fullName>
    </alternativeName>
</protein>
<feature type="binding site" evidence="5 8">
    <location>
        <begin position="141"/>
        <end position="143"/>
    </location>
    <ligand>
        <name>substrate</name>
    </ligand>
</feature>
<dbReference type="InterPro" id="IPR004143">
    <property type="entry name" value="BPL_LPL_catalytic"/>
</dbReference>
<keyword evidence="12" id="KW-1185">Reference proteome</keyword>
<evidence type="ECO:0000256" key="3">
    <source>
        <dbReference type="ARBA" id="ARBA00023315"/>
    </source>
</evidence>
<evidence type="ECO:0000259" key="10">
    <source>
        <dbReference type="PROSITE" id="PS51733"/>
    </source>
</evidence>
<keyword evidence="3 5" id="KW-0012">Acyltransferase</keyword>
<keyword evidence="2 5" id="KW-0808">Transferase</keyword>
<keyword evidence="5" id="KW-0963">Cytoplasm</keyword>
<dbReference type="HAMAP" id="MF_00013">
    <property type="entry name" value="LipB"/>
    <property type="match status" value="1"/>
</dbReference>
<reference evidence="11 12" key="1">
    <citation type="submission" date="2019-03" db="EMBL/GenBank/DDBJ databases">
        <title>Genomic Encyclopedia of Type Strains, Phase IV (KMG-IV): sequencing the most valuable type-strain genomes for metagenomic binning, comparative biology and taxonomic classification.</title>
        <authorList>
            <person name="Goeker M."/>
        </authorList>
    </citation>
    <scope>NUCLEOTIDE SEQUENCE [LARGE SCALE GENOMIC DNA]</scope>
    <source>
        <strain evidence="11 12">DSM 46831</strain>
    </source>
</reference>
<feature type="active site" description="Acyl-thioester intermediate" evidence="5 7">
    <location>
        <position position="178"/>
    </location>
</feature>
<dbReference type="InterPro" id="IPR020605">
    <property type="entry name" value="Octanoyltransferase_CS"/>
</dbReference>
<dbReference type="NCBIfam" id="NF010925">
    <property type="entry name" value="PRK14345.1"/>
    <property type="match status" value="1"/>
</dbReference>
<dbReference type="GO" id="GO:0005737">
    <property type="term" value="C:cytoplasm"/>
    <property type="evidence" value="ECO:0007669"/>
    <property type="project" value="UniProtKB-SubCell"/>
</dbReference>
<dbReference type="Proteomes" id="UP000294746">
    <property type="component" value="Unassembled WGS sequence"/>
</dbReference>
<comment type="similarity">
    <text evidence="5 6">Belongs to the LipB family.</text>
</comment>
<dbReference type="Gene3D" id="3.30.930.10">
    <property type="entry name" value="Bira Bifunctional Protein, Domain 2"/>
    <property type="match status" value="1"/>
</dbReference>